<dbReference type="AlphaFoldDB" id="A0A1Q9H1Z0"/>
<protein>
    <submittedName>
        <fullName evidence="1">Uncharacterized protein</fullName>
    </submittedName>
</protein>
<dbReference type="OrthoDB" id="5817494at2"/>
<dbReference type="RefSeq" id="WP_075761725.1">
    <property type="nucleotide sequence ID" value="NZ_MJIL01000035.1"/>
</dbReference>
<evidence type="ECO:0000313" key="2">
    <source>
        <dbReference type="Proteomes" id="UP000186905"/>
    </source>
</evidence>
<reference evidence="1 2" key="1">
    <citation type="submission" date="2016-09" db="EMBL/GenBank/DDBJ databases">
        <title>Photobacterium proteolyticum sp. nov. a protease producing bacterium isolated from ocean sediments of Laizhou Bay.</title>
        <authorList>
            <person name="Li Y."/>
        </authorList>
    </citation>
    <scope>NUCLEOTIDE SEQUENCE [LARGE SCALE GENOMIC DNA]</scope>
    <source>
        <strain evidence="1 2">13-12</strain>
    </source>
</reference>
<evidence type="ECO:0000313" key="1">
    <source>
        <dbReference type="EMBL" id="OLQ81686.1"/>
    </source>
</evidence>
<gene>
    <name evidence="1" type="ORF">BIT28_26735</name>
</gene>
<name>A0A1Q9H1Z0_9GAMM</name>
<dbReference type="STRING" id="1903952.BIT28_26735"/>
<proteinExistence type="predicted"/>
<dbReference type="EMBL" id="MJIL01000035">
    <property type="protein sequence ID" value="OLQ81686.1"/>
    <property type="molecule type" value="Genomic_DNA"/>
</dbReference>
<keyword evidence="2" id="KW-1185">Reference proteome</keyword>
<sequence length="139" mass="15713">MVRQCPAISNISFDQDSLDAIAEIQDIHDLKKYGRIAVFLGHFLTIFGGVGLKGASGSGALRLENKMLFKLGASDANQASWNLTQVNWEYFLMSFQGLDRLALQQIEKIAYRQAHLHISKSKEYQFWRSIYLGCTPNVK</sequence>
<dbReference type="Proteomes" id="UP000186905">
    <property type="component" value="Unassembled WGS sequence"/>
</dbReference>
<accession>A0A1Q9H1Z0</accession>
<organism evidence="1 2">
    <name type="scientific">Photobacterium proteolyticum</name>
    <dbReference type="NCBI Taxonomy" id="1903952"/>
    <lineage>
        <taxon>Bacteria</taxon>
        <taxon>Pseudomonadati</taxon>
        <taxon>Pseudomonadota</taxon>
        <taxon>Gammaproteobacteria</taxon>
        <taxon>Vibrionales</taxon>
        <taxon>Vibrionaceae</taxon>
        <taxon>Photobacterium</taxon>
    </lineage>
</organism>
<comment type="caution">
    <text evidence="1">The sequence shown here is derived from an EMBL/GenBank/DDBJ whole genome shotgun (WGS) entry which is preliminary data.</text>
</comment>